<feature type="region of interest" description="Disordered" evidence="1">
    <location>
        <begin position="25"/>
        <end position="53"/>
    </location>
</feature>
<accession>A0AA40HMC0</accession>
<dbReference type="AlphaFoldDB" id="A0AA40HMC0"/>
<feature type="region of interest" description="Disordered" evidence="1">
    <location>
        <begin position="219"/>
        <end position="264"/>
    </location>
</feature>
<evidence type="ECO:0000256" key="1">
    <source>
        <dbReference type="SAM" id="MobiDB-lite"/>
    </source>
</evidence>
<reference evidence="2" key="1">
    <citation type="submission" date="2023-06" db="EMBL/GenBank/DDBJ databases">
        <title>Reference genome for the Northern bat (Eptesicus nilssonii), a most northern bat species.</title>
        <authorList>
            <person name="Laine V.N."/>
            <person name="Pulliainen A.T."/>
            <person name="Lilley T.M."/>
        </authorList>
    </citation>
    <scope>NUCLEOTIDE SEQUENCE</scope>
    <source>
        <strain evidence="2">BLF_Eptnil</strain>
        <tissue evidence="2">Kidney</tissue>
    </source>
</reference>
<dbReference type="InterPro" id="IPR009016">
    <property type="entry name" value="Fe_hydrogenase"/>
</dbReference>
<gene>
    <name evidence="2" type="ORF">QTO34_006284</name>
</gene>
<dbReference type="EMBL" id="JAULJE010000016">
    <property type="protein sequence ID" value="KAK1333895.1"/>
    <property type="molecule type" value="Genomic_DNA"/>
</dbReference>
<dbReference type="Gene3D" id="3.40.50.1780">
    <property type="match status" value="1"/>
</dbReference>
<proteinExistence type="predicted"/>
<comment type="caution">
    <text evidence="2">The sequence shown here is derived from an EMBL/GenBank/DDBJ whole genome shotgun (WGS) entry which is preliminary data.</text>
</comment>
<evidence type="ECO:0000313" key="2">
    <source>
        <dbReference type="EMBL" id="KAK1333895.1"/>
    </source>
</evidence>
<protein>
    <submittedName>
        <fullName evidence="2">Uncharacterized protein</fullName>
    </submittedName>
</protein>
<dbReference type="SUPFAM" id="SSF53920">
    <property type="entry name" value="Fe-only hydrogenase"/>
    <property type="match status" value="1"/>
</dbReference>
<sequence length="306" mass="32883">MAEPKVLERFVERFEEIKMKCEDCTRRERSGKTNTADQENAAVNVRGPAQENGEGSIPRLCGFLKSPGRTVLDVKIAATSAPWRVRGICVGTASAARKSPGHPCRPPPARPGGYAERALGHPVTPTSARPRLPSSSRALGKDYFARRQNLSPDKIFHVTVAPGCDKTLEALREGVPTVCLVPGVLTALPSGETAQIVEQSDLASKDGAGARCGDVTEAVRPTRARSDGPWRTSSGPWPRSCPTRTWGAHRPHPEEQTASGSPLNGTQRLCCAVRPLTAFGHPDAVLRLKRPVPRRFLEVRAGAGEA</sequence>
<keyword evidence="3" id="KW-1185">Reference proteome</keyword>
<organism evidence="2 3">
    <name type="scientific">Cnephaeus nilssonii</name>
    <name type="common">Northern bat</name>
    <name type="synonym">Eptesicus nilssonii</name>
    <dbReference type="NCBI Taxonomy" id="3371016"/>
    <lineage>
        <taxon>Eukaryota</taxon>
        <taxon>Metazoa</taxon>
        <taxon>Chordata</taxon>
        <taxon>Craniata</taxon>
        <taxon>Vertebrata</taxon>
        <taxon>Euteleostomi</taxon>
        <taxon>Mammalia</taxon>
        <taxon>Eutheria</taxon>
        <taxon>Laurasiatheria</taxon>
        <taxon>Chiroptera</taxon>
        <taxon>Yangochiroptera</taxon>
        <taxon>Vespertilionidae</taxon>
        <taxon>Cnephaeus</taxon>
    </lineage>
</organism>
<name>A0AA40HMC0_CNENI</name>
<dbReference type="Proteomes" id="UP001177744">
    <property type="component" value="Unassembled WGS sequence"/>
</dbReference>
<feature type="compositionally biased region" description="Low complexity" evidence="1">
    <location>
        <begin position="124"/>
        <end position="136"/>
    </location>
</feature>
<feature type="region of interest" description="Disordered" evidence="1">
    <location>
        <begin position="96"/>
        <end position="136"/>
    </location>
</feature>
<evidence type="ECO:0000313" key="3">
    <source>
        <dbReference type="Proteomes" id="UP001177744"/>
    </source>
</evidence>